<comment type="caution">
    <text evidence="1">The sequence shown here is derived from an EMBL/GenBank/DDBJ whole genome shotgun (WGS) entry which is preliminary data.</text>
</comment>
<dbReference type="EMBL" id="LLXH01000138">
    <property type="protein sequence ID" value="PKC72099.1"/>
    <property type="molecule type" value="Genomic_DNA"/>
</dbReference>
<sequence>MEGSLAKSANKWIKAKGLKSSSIPISFIPFNKNKDNCDCGNKYSKTLLFNQKYCKKCISGYIKLILNNNDNITPSIDQLHNFYLFKWVIIDVIIYTDNSIVCNNHEDKDFDKYEIQEFRGCYIKDKLNSSPSKLKIDWIPYSQIKNLEKIAEGGFGIIYKANIDEKVVAVKGFLNSQDPSNDFLNELKSLYQCYDEKFEYNKLETLIEESNTDINEYITKEYELDIDDTQRDSIIQNSNIQYCSNSLNSETNPLRKRNIEELNVEIQDNGKHIKISDEIDKEIKE</sequence>
<proteinExistence type="predicted"/>
<accession>A0A2N0S975</accession>
<dbReference type="AlphaFoldDB" id="A0A2N0S975"/>
<dbReference type="SUPFAM" id="SSF56112">
    <property type="entry name" value="Protein kinase-like (PK-like)"/>
    <property type="match status" value="1"/>
</dbReference>
<evidence type="ECO:0008006" key="3">
    <source>
        <dbReference type="Google" id="ProtNLM"/>
    </source>
</evidence>
<gene>
    <name evidence="1" type="ORF">RhiirA1_438458</name>
</gene>
<reference evidence="1 2" key="1">
    <citation type="submission" date="2017-10" db="EMBL/GenBank/DDBJ databases">
        <title>Extensive intraspecific genome diversity in a model arbuscular mycorrhizal fungus.</title>
        <authorList>
            <person name="Chen E.C.H."/>
            <person name="Morin E."/>
            <person name="Baudet D."/>
            <person name="Noel J."/>
            <person name="Ndikumana S."/>
            <person name="Charron P."/>
            <person name="St-Onge C."/>
            <person name="Giorgi J."/>
            <person name="Grigoriev I.V."/>
            <person name="Roux C."/>
            <person name="Martin F.M."/>
            <person name="Corradi N."/>
        </authorList>
    </citation>
    <scope>NUCLEOTIDE SEQUENCE [LARGE SCALE GENOMIC DNA]</scope>
    <source>
        <strain evidence="1 2">A1</strain>
    </source>
</reference>
<dbReference type="VEuPathDB" id="FungiDB:FUN_020849"/>
<dbReference type="InterPro" id="IPR011009">
    <property type="entry name" value="Kinase-like_dom_sf"/>
</dbReference>
<dbReference type="VEuPathDB" id="FungiDB:RhiirFUN_000308"/>
<dbReference type="VEuPathDB" id="FungiDB:RhiirA1_438458"/>
<name>A0A2N0S975_9GLOM</name>
<evidence type="ECO:0000313" key="2">
    <source>
        <dbReference type="Proteomes" id="UP000232688"/>
    </source>
</evidence>
<reference evidence="1 2" key="2">
    <citation type="submission" date="2017-10" db="EMBL/GenBank/DDBJ databases">
        <title>Genome analyses suggest a sexual origin of heterokaryosis in a supposedly ancient asexual fungus.</title>
        <authorList>
            <person name="Corradi N."/>
            <person name="Sedzielewska K."/>
            <person name="Noel J."/>
            <person name="Charron P."/>
            <person name="Farinelli L."/>
            <person name="Marton T."/>
            <person name="Kruger M."/>
            <person name="Pelin A."/>
            <person name="Brachmann A."/>
            <person name="Corradi N."/>
        </authorList>
    </citation>
    <scope>NUCLEOTIDE SEQUENCE [LARGE SCALE GENOMIC DNA]</scope>
    <source>
        <strain evidence="1 2">A1</strain>
    </source>
</reference>
<evidence type="ECO:0000313" key="1">
    <source>
        <dbReference type="EMBL" id="PKC72099.1"/>
    </source>
</evidence>
<dbReference type="Proteomes" id="UP000232688">
    <property type="component" value="Unassembled WGS sequence"/>
</dbReference>
<protein>
    <recommendedName>
        <fullName evidence="3">Protein kinase domain-containing protein</fullName>
    </recommendedName>
</protein>
<dbReference type="Gene3D" id="3.30.200.20">
    <property type="entry name" value="Phosphorylase Kinase, domain 1"/>
    <property type="match status" value="1"/>
</dbReference>
<organism evidence="1 2">
    <name type="scientific">Rhizophagus irregularis</name>
    <dbReference type="NCBI Taxonomy" id="588596"/>
    <lineage>
        <taxon>Eukaryota</taxon>
        <taxon>Fungi</taxon>
        <taxon>Fungi incertae sedis</taxon>
        <taxon>Mucoromycota</taxon>
        <taxon>Glomeromycotina</taxon>
        <taxon>Glomeromycetes</taxon>
        <taxon>Glomerales</taxon>
        <taxon>Glomeraceae</taxon>
        <taxon>Rhizophagus</taxon>
    </lineage>
</organism>